<dbReference type="AlphaFoldDB" id="A0A3B1CQ96"/>
<dbReference type="Gene3D" id="3.20.20.70">
    <property type="entry name" value="Aldolase class I"/>
    <property type="match status" value="1"/>
</dbReference>
<evidence type="ECO:0000256" key="5">
    <source>
        <dbReference type="ARBA" id="ARBA00012236"/>
    </source>
</evidence>
<dbReference type="GO" id="GO:0004076">
    <property type="term" value="F:biotin synthase activity"/>
    <property type="evidence" value="ECO:0007669"/>
    <property type="project" value="UniProtKB-EC"/>
</dbReference>
<dbReference type="NCBIfam" id="TIGR00433">
    <property type="entry name" value="bioB"/>
    <property type="match status" value="1"/>
</dbReference>
<dbReference type="GO" id="GO:0009102">
    <property type="term" value="P:biotin biosynthetic process"/>
    <property type="evidence" value="ECO:0007669"/>
    <property type="project" value="UniProtKB-UniPathway"/>
</dbReference>
<comment type="cofactor">
    <cofactor evidence="1">
        <name>[4Fe-4S] cluster</name>
        <dbReference type="ChEBI" id="CHEBI:49883"/>
    </cofactor>
</comment>
<keyword evidence="11" id="KW-0093">Biotin biosynthesis</keyword>
<evidence type="ECO:0000256" key="10">
    <source>
        <dbReference type="ARBA" id="ARBA00022723"/>
    </source>
</evidence>
<reference evidence="16" key="1">
    <citation type="submission" date="2018-06" db="EMBL/GenBank/DDBJ databases">
        <authorList>
            <person name="Zhirakovskaya E."/>
        </authorList>
    </citation>
    <scope>NUCLEOTIDE SEQUENCE</scope>
</reference>
<dbReference type="SUPFAM" id="SSF102114">
    <property type="entry name" value="Radical SAM enzymes"/>
    <property type="match status" value="1"/>
</dbReference>
<dbReference type="HAMAP" id="MF_01694">
    <property type="entry name" value="BioB"/>
    <property type="match status" value="1"/>
</dbReference>
<feature type="domain" description="Radical SAM core" evidence="15">
    <location>
        <begin position="60"/>
        <end position="292"/>
    </location>
</feature>
<dbReference type="UniPathway" id="UPA00078">
    <property type="reaction ID" value="UER00162"/>
</dbReference>
<dbReference type="GO" id="GO:0051537">
    <property type="term" value="F:2 iron, 2 sulfur cluster binding"/>
    <property type="evidence" value="ECO:0007669"/>
    <property type="project" value="UniProtKB-KW"/>
</dbReference>
<accession>A0A3B1CQ96</accession>
<evidence type="ECO:0000259" key="15">
    <source>
        <dbReference type="PROSITE" id="PS51918"/>
    </source>
</evidence>
<dbReference type="PIRSF" id="PIRSF001619">
    <property type="entry name" value="Biotin_synth"/>
    <property type="match status" value="1"/>
</dbReference>
<keyword evidence="6" id="KW-0004">4Fe-4S</keyword>
<dbReference type="InterPro" id="IPR010722">
    <property type="entry name" value="BATS_dom"/>
</dbReference>
<dbReference type="InterPro" id="IPR024177">
    <property type="entry name" value="Biotin_synthase"/>
</dbReference>
<keyword evidence="12" id="KW-0408">Iron</keyword>
<dbReference type="EMBL" id="UOGA01000140">
    <property type="protein sequence ID" value="VAX18877.1"/>
    <property type="molecule type" value="Genomic_DNA"/>
</dbReference>
<evidence type="ECO:0000256" key="4">
    <source>
        <dbReference type="ARBA" id="ARBA00011738"/>
    </source>
</evidence>
<dbReference type="EC" id="2.8.1.6" evidence="5"/>
<evidence type="ECO:0000256" key="8">
    <source>
        <dbReference type="ARBA" id="ARBA00022691"/>
    </source>
</evidence>
<dbReference type="FunFam" id="3.20.20.70:FF:000026">
    <property type="entry name" value="Biotin synthase"/>
    <property type="match status" value="1"/>
</dbReference>
<dbReference type="SFLD" id="SFLDG01278">
    <property type="entry name" value="biotin_synthase_like"/>
    <property type="match status" value="1"/>
</dbReference>
<dbReference type="SFLD" id="SFLDG01060">
    <property type="entry name" value="BATS_domain_containing"/>
    <property type="match status" value="1"/>
</dbReference>
<name>A0A3B1CQ96_9ZZZZ</name>
<comment type="cofactor">
    <cofactor evidence="14">
        <name>[2Fe-2S] cluster</name>
        <dbReference type="ChEBI" id="CHEBI:190135"/>
    </cofactor>
</comment>
<evidence type="ECO:0000313" key="16">
    <source>
        <dbReference type="EMBL" id="VAX18877.1"/>
    </source>
</evidence>
<keyword evidence="7 16" id="KW-0808">Transferase</keyword>
<keyword evidence="13" id="KW-0411">Iron-sulfur</keyword>
<dbReference type="InterPro" id="IPR058240">
    <property type="entry name" value="rSAM_sf"/>
</dbReference>
<evidence type="ECO:0000256" key="3">
    <source>
        <dbReference type="ARBA" id="ARBA00010765"/>
    </source>
</evidence>
<dbReference type="CDD" id="cd01335">
    <property type="entry name" value="Radical_SAM"/>
    <property type="match status" value="1"/>
</dbReference>
<keyword evidence="10" id="KW-0479">Metal-binding</keyword>
<evidence type="ECO:0000256" key="11">
    <source>
        <dbReference type="ARBA" id="ARBA00022756"/>
    </source>
</evidence>
<dbReference type="SFLD" id="SFLDS00029">
    <property type="entry name" value="Radical_SAM"/>
    <property type="match status" value="1"/>
</dbReference>
<dbReference type="SMART" id="SM00729">
    <property type="entry name" value="Elp3"/>
    <property type="match status" value="1"/>
</dbReference>
<dbReference type="InterPro" id="IPR013785">
    <property type="entry name" value="Aldolase_TIM"/>
</dbReference>
<sequence length="341" mass="37246">MSVSTSFSDTTSALELIRICEAKALVNDPLTWDEALDLMKLDTEYIFDLIASANRVRRHYKGDEVSLCSIINARSGKCPEDCAFCSQSAHAETGAPEFDLVAPDLIIEGAKAAGEGGASKFGIVTSGHGFSGKGPKQIEAVIEAIERMKNEAGVHRCASLGIIDKRTARRLKAAGLEEFHHNLETARSFFPNICTTHSYEEDVETVRAVKEAGLRACCGGIFGMGENEEQRVELAFTLKELDVDSIPINFLNPIKGTRLENAEPMAPFECLKIIAVYRMIFPDKDIKAAGGREKNLRDLQCLMFPAGANSTMIGNYLTTYGRPAGEDLRMIKDLGLTVKDT</sequence>
<dbReference type="PANTHER" id="PTHR22976:SF2">
    <property type="entry name" value="BIOTIN SYNTHASE, MITOCHONDRIAL"/>
    <property type="match status" value="1"/>
</dbReference>
<evidence type="ECO:0000256" key="13">
    <source>
        <dbReference type="ARBA" id="ARBA00023014"/>
    </source>
</evidence>
<evidence type="ECO:0000256" key="14">
    <source>
        <dbReference type="ARBA" id="ARBA00034078"/>
    </source>
</evidence>
<comment type="subunit">
    <text evidence="4">Homodimer.</text>
</comment>
<keyword evidence="9" id="KW-0001">2Fe-2S</keyword>
<comment type="similarity">
    <text evidence="3">Belongs to the radical SAM superfamily. Biotin synthase family.</text>
</comment>
<gene>
    <name evidence="16" type="ORF">MNBD_NITROSPINAE04-2648</name>
</gene>
<dbReference type="SMART" id="SM00876">
    <property type="entry name" value="BATS"/>
    <property type="match status" value="1"/>
</dbReference>
<evidence type="ECO:0000256" key="6">
    <source>
        <dbReference type="ARBA" id="ARBA00022485"/>
    </source>
</evidence>
<dbReference type="Pfam" id="PF06968">
    <property type="entry name" value="BATS"/>
    <property type="match status" value="1"/>
</dbReference>
<dbReference type="InterPro" id="IPR002684">
    <property type="entry name" value="Biotin_synth/BioAB"/>
</dbReference>
<dbReference type="Pfam" id="PF04055">
    <property type="entry name" value="Radical_SAM"/>
    <property type="match status" value="1"/>
</dbReference>
<evidence type="ECO:0000256" key="12">
    <source>
        <dbReference type="ARBA" id="ARBA00023004"/>
    </source>
</evidence>
<comment type="pathway">
    <text evidence="2">Cofactor biosynthesis; biotin biosynthesis; biotin from 7,8-diaminononanoate: step 2/2.</text>
</comment>
<evidence type="ECO:0000256" key="1">
    <source>
        <dbReference type="ARBA" id="ARBA00001966"/>
    </source>
</evidence>
<keyword evidence="8" id="KW-0949">S-adenosyl-L-methionine</keyword>
<protein>
    <recommendedName>
        <fullName evidence="5">biotin synthase</fullName>
        <ecNumber evidence="5">2.8.1.6</ecNumber>
    </recommendedName>
</protein>
<dbReference type="GO" id="GO:0051539">
    <property type="term" value="F:4 iron, 4 sulfur cluster binding"/>
    <property type="evidence" value="ECO:0007669"/>
    <property type="project" value="UniProtKB-KW"/>
</dbReference>
<dbReference type="PROSITE" id="PS51918">
    <property type="entry name" value="RADICAL_SAM"/>
    <property type="match status" value="1"/>
</dbReference>
<dbReference type="GO" id="GO:0046872">
    <property type="term" value="F:metal ion binding"/>
    <property type="evidence" value="ECO:0007669"/>
    <property type="project" value="UniProtKB-KW"/>
</dbReference>
<organism evidence="16">
    <name type="scientific">hydrothermal vent metagenome</name>
    <dbReference type="NCBI Taxonomy" id="652676"/>
    <lineage>
        <taxon>unclassified sequences</taxon>
        <taxon>metagenomes</taxon>
        <taxon>ecological metagenomes</taxon>
    </lineage>
</organism>
<dbReference type="InterPro" id="IPR007197">
    <property type="entry name" value="rSAM"/>
</dbReference>
<evidence type="ECO:0000256" key="9">
    <source>
        <dbReference type="ARBA" id="ARBA00022714"/>
    </source>
</evidence>
<evidence type="ECO:0000256" key="2">
    <source>
        <dbReference type="ARBA" id="ARBA00004942"/>
    </source>
</evidence>
<dbReference type="InterPro" id="IPR006638">
    <property type="entry name" value="Elp3/MiaA/NifB-like_rSAM"/>
</dbReference>
<evidence type="ECO:0000256" key="7">
    <source>
        <dbReference type="ARBA" id="ARBA00022679"/>
    </source>
</evidence>
<proteinExistence type="inferred from homology"/>
<dbReference type="PANTHER" id="PTHR22976">
    <property type="entry name" value="BIOTIN SYNTHASE"/>
    <property type="match status" value="1"/>
</dbReference>